<dbReference type="EMBL" id="CP134206">
    <property type="protein sequence ID" value="WND04739.1"/>
    <property type="molecule type" value="Genomic_DNA"/>
</dbReference>
<dbReference type="SUPFAM" id="SSF56935">
    <property type="entry name" value="Porins"/>
    <property type="match status" value="1"/>
</dbReference>
<evidence type="ECO:0000256" key="13">
    <source>
        <dbReference type="ARBA" id="ARBA00023237"/>
    </source>
</evidence>
<dbReference type="GO" id="GO:0015891">
    <property type="term" value="P:siderophore transport"/>
    <property type="evidence" value="ECO:0007669"/>
    <property type="project" value="InterPro"/>
</dbReference>
<dbReference type="Gene3D" id="2.40.170.20">
    <property type="entry name" value="TonB-dependent receptor, beta-barrel domain"/>
    <property type="match status" value="1"/>
</dbReference>
<evidence type="ECO:0000313" key="20">
    <source>
        <dbReference type="Proteomes" id="UP001256400"/>
    </source>
</evidence>
<proteinExistence type="inferred from homology"/>
<evidence type="ECO:0000256" key="2">
    <source>
        <dbReference type="ARBA" id="ARBA00009810"/>
    </source>
</evidence>
<evidence type="ECO:0000259" key="17">
    <source>
        <dbReference type="Pfam" id="PF00593"/>
    </source>
</evidence>
<dbReference type="AlphaFoldDB" id="A0AB38YTW1"/>
<keyword evidence="6 14" id="KW-0812">Transmembrane</keyword>
<feature type="region of interest" description="Disordered" evidence="16">
    <location>
        <begin position="48"/>
        <end position="67"/>
    </location>
</feature>
<evidence type="ECO:0000256" key="14">
    <source>
        <dbReference type="PROSITE-ProRule" id="PRU01360"/>
    </source>
</evidence>
<dbReference type="CDD" id="cd01347">
    <property type="entry name" value="ligand_gated_channel"/>
    <property type="match status" value="1"/>
</dbReference>
<keyword evidence="8" id="KW-0408">Iron</keyword>
<evidence type="ECO:0000256" key="6">
    <source>
        <dbReference type="ARBA" id="ARBA00022692"/>
    </source>
</evidence>
<evidence type="ECO:0000256" key="5">
    <source>
        <dbReference type="ARBA" id="ARBA00022496"/>
    </source>
</evidence>
<comment type="similarity">
    <text evidence="2 14 15">Belongs to the TonB-dependent receptor family.</text>
</comment>
<gene>
    <name evidence="19" type="ORF">RHP80_10995</name>
</gene>
<dbReference type="GO" id="GO:0015344">
    <property type="term" value="F:siderophore uptake transmembrane transporter activity"/>
    <property type="evidence" value="ECO:0007669"/>
    <property type="project" value="TreeGrafter"/>
</dbReference>
<evidence type="ECO:0000256" key="9">
    <source>
        <dbReference type="ARBA" id="ARBA00023065"/>
    </source>
</evidence>
<dbReference type="FunFam" id="2.170.130.10:FF:000010">
    <property type="entry name" value="Ferripyoverdine receptor"/>
    <property type="match status" value="1"/>
</dbReference>
<dbReference type="Proteomes" id="UP001256400">
    <property type="component" value="Chromosome"/>
</dbReference>
<dbReference type="PROSITE" id="PS52016">
    <property type="entry name" value="TONB_DEPENDENT_REC_3"/>
    <property type="match status" value="1"/>
</dbReference>
<dbReference type="GO" id="GO:0038023">
    <property type="term" value="F:signaling receptor activity"/>
    <property type="evidence" value="ECO:0007669"/>
    <property type="project" value="InterPro"/>
</dbReference>
<evidence type="ECO:0000256" key="11">
    <source>
        <dbReference type="ARBA" id="ARBA00023136"/>
    </source>
</evidence>
<keyword evidence="12 19" id="KW-0675">Receptor</keyword>
<dbReference type="InterPro" id="IPR000531">
    <property type="entry name" value="Beta-barrel_TonB"/>
</dbReference>
<feature type="domain" description="TonB-dependent receptor plug" evidence="18">
    <location>
        <begin position="73"/>
        <end position="168"/>
    </location>
</feature>
<evidence type="ECO:0000256" key="7">
    <source>
        <dbReference type="ARBA" id="ARBA00022729"/>
    </source>
</evidence>
<evidence type="ECO:0000256" key="3">
    <source>
        <dbReference type="ARBA" id="ARBA00022448"/>
    </source>
</evidence>
<keyword evidence="7" id="KW-0732">Signal</keyword>
<protein>
    <submittedName>
        <fullName evidence="19">TonB-dependent siderophore receptor</fullName>
    </submittedName>
</protein>
<dbReference type="InterPro" id="IPR039426">
    <property type="entry name" value="TonB-dep_rcpt-like"/>
</dbReference>
<keyword evidence="13 14" id="KW-0998">Cell outer membrane</keyword>
<sequence>MAHLSSKGIFRIHPLAFAIAFFLPSTFVYAEKNIESLETIKLQADEEDNSITEGSGSYTAKSTSTSTKLKLTPRETPQTVKVFTQQYLEDRNLTSLQDLFNTVTGVSTPRTDERQKVYARGFEVDYYMIDGMPTTVNMGLNDLDLGIYDRVEIIKGANGLTTGAGNPAMATNLVRKRANSKVFTGNFSNSYGSWDSWSSTVDLSGPLNNDGTLRARTYLKHSDQGSFLNYYEKERNVAYATLDWDVTDKTNLYLGTTYQQLNRSGVRWGGVPAFYTDGSYTDFSRSTNVSAPWTYWNQDDTIVFAGIKQNLFNDINLNLAYTWRKTEIDSQLLYTGGKVDKATNTSSFDNLSVWKAEQENIQNNINAYVNIPFTLLNHSQEIILGGSWSKIEATKYKYGGSFYAGGAASYLLNPFSYINGAGTLLRNIVWQDGNYGESPNETTQSSFYTSAKIELLDNLKAIAGVRLSNWKYETETGSGNRKFDNQITPYFGMIYDFAQNHSVYASYTDIFNPQSKKQQDGNYLDPIIGKQYETGIKSEWFDKRLNTALSIFRIQQDNVASLLYDANGNNVKVQGTIDNAYYGINGVKSEGFEFEADGEISEHWGLNFGIANFEAKSQGVKVNTTNSRTTSNLFLKFKTGQWKAGAGLSYKSKFYTGTGANYIEQEGITLASAMLGYEFDKNISLQANIENIFDKKYYEGIGANSMNYGNPRNMTLIFRYVF</sequence>
<evidence type="ECO:0000256" key="15">
    <source>
        <dbReference type="RuleBase" id="RU003357"/>
    </source>
</evidence>
<dbReference type="InterPro" id="IPR036942">
    <property type="entry name" value="Beta-barrel_TonB_sf"/>
</dbReference>
<evidence type="ECO:0000256" key="16">
    <source>
        <dbReference type="SAM" id="MobiDB-lite"/>
    </source>
</evidence>
<keyword evidence="11 14" id="KW-0472">Membrane</keyword>
<comment type="subcellular location">
    <subcellularLocation>
        <location evidence="1 14">Cell outer membrane</location>
        <topology evidence="1 14">Multi-pass membrane protein</topology>
    </subcellularLocation>
</comment>
<evidence type="ECO:0000256" key="4">
    <source>
        <dbReference type="ARBA" id="ARBA00022452"/>
    </source>
</evidence>
<evidence type="ECO:0000256" key="12">
    <source>
        <dbReference type="ARBA" id="ARBA00023170"/>
    </source>
</evidence>
<evidence type="ECO:0000313" key="19">
    <source>
        <dbReference type="EMBL" id="WND04739.1"/>
    </source>
</evidence>
<dbReference type="Gene3D" id="2.170.130.10">
    <property type="entry name" value="TonB-dependent receptor, plug domain"/>
    <property type="match status" value="1"/>
</dbReference>
<dbReference type="RefSeq" id="WP_055415283.1">
    <property type="nucleotide sequence ID" value="NZ_BKLW01000084.1"/>
</dbReference>
<reference evidence="19" key="1">
    <citation type="submission" date="2023-09" db="EMBL/GenBank/DDBJ databases">
        <title>Acinetobacter soli.</title>
        <authorList>
            <person name="Kim B."/>
            <person name="Kim D."/>
            <person name="Park D."/>
        </authorList>
    </citation>
    <scope>NUCLEOTIDE SEQUENCE</scope>
    <source>
        <strain evidence="19">2023.05</strain>
    </source>
</reference>
<keyword evidence="5" id="KW-0410">Iron transport</keyword>
<name>A0AB38YTW1_9GAMM</name>
<evidence type="ECO:0000256" key="1">
    <source>
        <dbReference type="ARBA" id="ARBA00004571"/>
    </source>
</evidence>
<evidence type="ECO:0000256" key="10">
    <source>
        <dbReference type="ARBA" id="ARBA00023077"/>
    </source>
</evidence>
<dbReference type="Pfam" id="PF07715">
    <property type="entry name" value="Plug"/>
    <property type="match status" value="1"/>
</dbReference>
<dbReference type="InterPro" id="IPR010105">
    <property type="entry name" value="TonB_sidphr_rcpt"/>
</dbReference>
<dbReference type="PANTHER" id="PTHR32552:SF74">
    <property type="entry name" value="HYDROXAMATE SIDEROPHORE RECEPTOR FHUE"/>
    <property type="match status" value="1"/>
</dbReference>
<dbReference type="InterPro" id="IPR012910">
    <property type="entry name" value="Plug_dom"/>
</dbReference>
<dbReference type="PANTHER" id="PTHR32552">
    <property type="entry name" value="FERRICHROME IRON RECEPTOR-RELATED"/>
    <property type="match status" value="1"/>
</dbReference>
<keyword evidence="9" id="KW-0406">Ion transport</keyword>
<keyword evidence="10 15" id="KW-0798">TonB box</keyword>
<evidence type="ECO:0000259" key="18">
    <source>
        <dbReference type="Pfam" id="PF07715"/>
    </source>
</evidence>
<dbReference type="InterPro" id="IPR037066">
    <property type="entry name" value="Plug_dom_sf"/>
</dbReference>
<feature type="compositionally biased region" description="Low complexity" evidence="16">
    <location>
        <begin position="54"/>
        <end position="67"/>
    </location>
</feature>
<dbReference type="Pfam" id="PF00593">
    <property type="entry name" value="TonB_dep_Rec_b-barrel"/>
    <property type="match status" value="1"/>
</dbReference>
<feature type="domain" description="TonB-dependent receptor-like beta-barrel" evidence="17">
    <location>
        <begin position="277"/>
        <end position="692"/>
    </location>
</feature>
<organism evidence="19 20">
    <name type="scientific">Acinetobacter soli</name>
    <dbReference type="NCBI Taxonomy" id="487316"/>
    <lineage>
        <taxon>Bacteria</taxon>
        <taxon>Pseudomonadati</taxon>
        <taxon>Pseudomonadota</taxon>
        <taxon>Gammaproteobacteria</taxon>
        <taxon>Moraxellales</taxon>
        <taxon>Moraxellaceae</taxon>
        <taxon>Acinetobacter</taxon>
    </lineage>
</organism>
<evidence type="ECO:0000256" key="8">
    <source>
        <dbReference type="ARBA" id="ARBA00023004"/>
    </source>
</evidence>
<dbReference type="NCBIfam" id="TIGR01783">
    <property type="entry name" value="TonB-siderophor"/>
    <property type="match status" value="1"/>
</dbReference>
<keyword evidence="4 14" id="KW-1134">Transmembrane beta strand</keyword>
<accession>A0AB38YTW1</accession>
<keyword evidence="3 14" id="KW-0813">Transport</keyword>
<dbReference type="GO" id="GO:0009279">
    <property type="term" value="C:cell outer membrane"/>
    <property type="evidence" value="ECO:0007669"/>
    <property type="project" value="UniProtKB-SubCell"/>
</dbReference>